<dbReference type="GO" id="GO:0006641">
    <property type="term" value="P:triglyceride metabolic process"/>
    <property type="evidence" value="ECO:0007669"/>
    <property type="project" value="UniProtKB-ARBA"/>
</dbReference>
<sequence length="507" mass="55581">MISALSWAARLFVPAATPSDLDRLRAALDHAESYDEWKRTAQQLDRKLGNDLWKEQPVSNDYDHKLIYYRLAKMRNDRALHHVLNLMFGLRSGLLRNLGGISDPRLYCTSYIGTKRLIQEYTREVVASLDYIAECSHPDLPPQAKLDFFHETRQSFGNSALILEGGATFGLYHMGVVKALHGQKLLPRIISGSAVGALIAALVCIHTDDELETIFQTNGINLSAFESVGQSGNLRRKITRWLKYGHPLDVKVLEACVRSNVGDLTFDEAYHKTRRILNITIPSNQGPHDAPKVLNYLTAPNVLIWSAACASTAATYPLYPQVPLLAKETDGGITKWSPAGRDITWVAGSSSPAPSTATPWARVASAAAALAASTTPTAAGDPSPHHRLAELFNVNHMIVSQAGALAAPMVLRGWRERHSLVARLASAVLMEVRHRTAQAAAMGLIPGIVSAWVAPPTITGDVTITPDLAIDDYKNLFANPTEADMAYWIKKGEQSTWPLMSLIKNRC</sequence>
<dbReference type="OrthoDB" id="10049244at2759"/>
<reference evidence="6 7" key="1">
    <citation type="submission" date="2009-11" db="EMBL/GenBank/DDBJ databases">
        <title>Annotation of Allomyces macrogynus ATCC 38327.</title>
        <authorList>
            <consortium name="The Broad Institute Genome Sequencing Platform"/>
            <person name="Russ C."/>
            <person name="Cuomo C."/>
            <person name="Burger G."/>
            <person name="Gray M.W."/>
            <person name="Holland P.W.H."/>
            <person name="King N."/>
            <person name="Lang F.B.F."/>
            <person name="Roger A.J."/>
            <person name="Ruiz-Trillo I."/>
            <person name="Young S.K."/>
            <person name="Zeng Q."/>
            <person name="Gargeya S."/>
            <person name="Fitzgerald M."/>
            <person name="Haas B."/>
            <person name="Abouelleil A."/>
            <person name="Alvarado L."/>
            <person name="Arachchi H.M."/>
            <person name="Berlin A."/>
            <person name="Chapman S.B."/>
            <person name="Gearin G."/>
            <person name="Goldberg J."/>
            <person name="Griggs A."/>
            <person name="Gujja S."/>
            <person name="Hansen M."/>
            <person name="Heiman D."/>
            <person name="Howarth C."/>
            <person name="Larimer J."/>
            <person name="Lui A."/>
            <person name="MacDonald P.J.P."/>
            <person name="McCowen C."/>
            <person name="Montmayeur A."/>
            <person name="Murphy C."/>
            <person name="Neiman D."/>
            <person name="Pearson M."/>
            <person name="Priest M."/>
            <person name="Roberts A."/>
            <person name="Saif S."/>
            <person name="Shea T."/>
            <person name="Sisk P."/>
            <person name="Stolte C."/>
            <person name="Sykes S."/>
            <person name="Wortman J."/>
            <person name="Nusbaum C."/>
            <person name="Birren B."/>
        </authorList>
    </citation>
    <scope>NUCLEOTIDE SEQUENCE [LARGE SCALE GENOMIC DNA]</scope>
    <source>
        <strain evidence="6 7">ATCC 38327</strain>
    </source>
</reference>
<comment type="caution">
    <text evidence="4">Lacks conserved residue(s) required for the propagation of feature annotation.</text>
</comment>
<evidence type="ECO:0000256" key="4">
    <source>
        <dbReference type="PROSITE-ProRule" id="PRU01161"/>
    </source>
</evidence>
<evidence type="ECO:0000256" key="3">
    <source>
        <dbReference type="ARBA" id="ARBA00023098"/>
    </source>
</evidence>
<dbReference type="PROSITE" id="PS51635">
    <property type="entry name" value="PNPLA"/>
    <property type="match status" value="1"/>
</dbReference>
<feature type="short sequence motif" description="DGA/G" evidence="4">
    <location>
        <begin position="330"/>
        <end position="332"/>
    </location>
</feature>
<dbReference type="eggNOG" id="KOG2214">
    <property type="taxonomic scope" value="Eukaryota"/>
</dbReference>
<keyword evidence="7" id="KW-1185">Reference proteome</keyword>
<dbReference type="GO" id="GO:0004806">
    <property type="term" value="F:triacylglycerol lipase activity"/>
    <property type="evidence" value="ECO:0007669"/>
    <property type="project" value="InterPro"/>
</dbReference>
<dbReference type="InterPro" id="IPR050301">
    <property type="entry name" value="NTE"/>
</dbReference>
<dbReference type="AlphaFoldDB" id="A0A0L0T089"/>
<evidence type="ECO:0000256" key="2">
    <source>
        <dbReference type="ARBA" id="ARBA00022963"/>
    </source>
</evidence>
<evidence type="ECO:0000313" key="7">
    <source>
        <dbReference type="Proteomes" id="UP000054350"/>
    </source>
</evidence>
<proteinExistence type="predicted"/>
<organism evidence="6 7">
    <name type="scientific">Allomyces macrogynus (strain ATCC 38327)</name>
    <name type="common">Allomyces javanicus var. macrogynus</name>
    <dbReference type="NCBI Taxonomy" id="578462"/>
    <lineage>
        <taxon>Eukaryota</taxon>
        <taxon>Fungi</taxon>
        <taxon>Fungi incertae sedis</taxon>
        <taxon>Blastocladiomycota</taxon>
        <taxon>Blastocladiomycetes</taxon>
        <taxon>Blastocladiales</taxon>
        <taxon>Blastocladiaceae</taxon>
        <taxon>Allomyces</taxon>
    </lineage>
</organism>
<dbReference type="OMA" id="SIVPWPH"/>
<evidence type="ECO:0000259" key="5">
    <source>
        <dbReference type="PROSITE" id="PS51635"/>
    </source>
</evidence>
<evidence type="ECO:0000256" key="1">
    <source>
        <dbReference type="ARBA" id="ARBA00022801"/>
    </source>
</evidence>
<feature type="domain" description="PNPLA" evidence="5">
    <location>
        <begin position="161"/>
        <end position="343"/>
    </location>
</feature>
<dbReference type="InterPro" id="IPR016035">
    <property type="entry name" value="Acyl_Trfase/lysoPLipase"/>
</dbReference>
<dbReference type="InterPro" id="IPR002641">
    <property type="entry name" value="PNPLA_dom"/>
</dbReference>
<dbReference type="PANTHER" id="PTHR14226:SF44">
    <property type="entry name" value="TRIACYLGLYCEROL LIPASE 3"/>
    <property type="match status" value="1"/>
</dbReference>
<dbReference type="PANTHER" id="PTHR14226">
    <property type="entry name" value="NEUROPATHY TARGET ESTERASE/SWISS CHEESE D.MELANOGASTER"/>
    <property type="match status" value="1"/>
</dbReference>
<gene>
    <name evidence="6" type="ORF">AMAG_12882</name>
</gene>
<dbReference type="VEuPathDB" id="FungiDB:AMAG_12882"/>
<keyword evidence="2" id="KW-0442">Lipid degradation</keyword>
<protein>
    <recommendedName>
        <fullName evidence="5">PNPLA domain-containing protein</fullName>
    </recommendedName>
</protein>
<dbReference type="SUPFAM" id="SSF52151">
    <property type="entry name" value="FabD/lysophospholipase-like"/>
    <property type="match status" value="1"/>
</dbReference>
<dbReference type="InterPro" id="IPR021771">
    <property type="entry name" value="Triacylglycerol_lipase_N"/>
</dbReference>
<keyword evidence="3" id="KW-0443">Lipid metabolism</keyword>
<dbReference type="EMBL" id="GG745356">
    <property type="protein sequence ID" value="KNE68203.1"/>
    <property type="molecule type" value="Genomic_DNA"/>
</dbReference>
<dbReference type="GO" id="GO:0016042">
    <property type="term" value="P:lipid catabolic process"/>
    <property type="evidence" value="ECO:0007669"/>
    <property type="project" value="UniProtKB-KW"/>
</dbReference>
<accession>A0A0L0T089</accession>
<name>A0A0L0T089_ALLM3</name>
<dbReference type="Pfam" id="PF11815">
    <property type="entry name" value="DUF3336"/>
    <property type="match status" value="1"/>
</dbReference>
<dbReference type="Proteomes" id="UP000054350">
    <property type="component" value="Unassembled WGS sequence"/>
</dbReference>
<reference evidence="7" key="2">
    <citation type="submission" date="2009-11" db="EMBL/GenBank/DDBJ databases">
        <title>The Genome Sequence of Allomyces macrogynus strain ATCC 38327.</title>
        <authorList>
            <consortium name="The Broad Institute Genome Sequencing Platform"/>
            <person name="Russ C."/>
            <person name="Cuomo C."/>
            <person name="Shea T."/>
            <person name="Young S.K."/>
            <person name="Zeng Q."/>
            <person name="Koehrsen M."/>
            <person name="Haas B."/>
            <person name="Borodovsky M."/>
            <person name="Guigo R."/>
            <person name="Alvarado L."/>
            <person name="Berlin A."/>
            <person name="Borenstein D."/>
            <person name="Chen Z."/>
            <person name="Engels R."/>
            <person name="Freedman E."/>
            <person name="Gellesch M."/>
            <person name="Goldberg J."/>
            <person name="Griggs A."/>
            <person name="Gujja S."/>
            <person name="Heiman D."/>
            <person name="Hepburn T."/>
            <person name="Howarth C."/>
            <person name="Jen D."/>
            <person name="Larson L."/>
            <person name="Lewis B."/>
            <person name="Mehta T."/>
            <person name="Park D."/>
            <person name="Pearson M."/>
            <person name="Roberts A."/>
            <person name="Saif S."/>
            <person name="Shenoy N."/>
            <person name="Sisk P."/>
            <person name="Stolte C."/>
            <person name="Sykes S."/>
            <person name="Walk T."/>
            <person name="White J."/>
            <person name="Yandava C."/>
            <person name="Burger G."/>
            <person name="Gray M.W."/>
            <person name="Holland P.W.H."/>
            <person name="King N."/>
            <person name="Lang F.B.F."/>
            <person name="Roger A.J."/>
            <person name="Ruiz-Trillo I."/>
            <person name="Lander E."/>
            <person name="Nusbaum C."/>
        </authorList>
    </citation>
    <scope>NUCLEOTIDE SEQUENCE [LARGE SCALE GENOMIC DNA]</scope>
    <source>
        <strain evidence="7">ATCC 38327</strain>
    </source>
</reference>
<dbReference type="Pfam" id="PF01734">
    <property type="entry name" value="Patatin"/>
    <property type="match status" value="1"/>
</dbReference>
<dbReference type="STRING" id="578462.A0A0L0T089"/>
<keyword evidence="1" id="KW-0378">Hydrolase</keyword>
<evidence type="ECO:0000313" key="6">
    <source>
        <dbReference type="EMBL" id="KNE68203.1"/>
    </source>
</evidence>
<dbReference type="Gene3D" id="3.40.1090.10">
    <property type="entry name" value="Cytosolic phospholipase A2 catalytic domain"/>
    <property type="match status" value="1"/>
</dbReference>